<dbReference type="Proteomes" id="UP001396898">
    <property type="component" value="Unassembled WGS sequence"/>
</dbReference>
<dbReference type="InterPro" id="IPR036249">
    <property type="entry name" value="Thioredoxin-like_sf"/>
</dbReference>
<evidence type="ECO:0000313" key="2">
    <source>
        <dbReference type="EMBL" id="KAK8036476.1"/>
    </source>
</evidence>
<sequence>MTNFKIDIISDNVCPFVSLHLVFQTYTPKLTGCKKVLPGQGPPRKGHRQVQADLPGRRRRHLHPDLEALLPGPHVPAKGMPIQERMAQKFGGPERAAQMQRQLAHAGRLDGIEFTGKGYVGNTRDSHRVVELGRTKSVETQNRVILELFKSYFSEGGDITSHDMLVAAAEKAGIAASETRAWLKEGKGGDEVDRMVQEAYAKNVSGVPHITIQGKYEISGAQDPEVFLKAIRAAKEQSAAEVSSSGAQC</sequence>
<dbReference type="PANTHER" id="PTHR13887:SF41">
    <property type="entry name" value="THIOREDOXIN SUPERFAMILY PROTEIN"/>
    <property type="match status" value="1"/>
</dbReference>
<dbReference type="Pfam" id="PF01323">
    <property type="entry name" value="DSBA"/>
    <property type="match status" value="1"/>
</dbReference>
<accession>A0ABR1SQ63</accession>
<gene>
    <name evidence="2" type="ORF">PG991_001613</name>
</gene>
<dbReference type="CDD" id="cd03024">
    <property type="entry name" value="DsbA_FrnE"/>
    <property type="match status" value="1"/>
</dbReference>
<comment type="caution">
    <text evidence="2">The sequence shown here is derived from an EMBL/GenBank/DDBJ whole genome shotgun (WGS) entry which is preliminary data.</text>
</comment>
<dbReference type="InterPro" id="IPR001853">
    <property type="entry name" value="DSBA-like_thioredoxin_dom"/>
</dbReference>
<name>A0ABR1SQ63_9PEZI</name>
<reference evidence="2 3" key="1">
    <citation type="submission" date="2023-01" db="EMBL/GenBank/DDBJ databases">
        <title>Analysis of 21 Apiospora genomes using comparative genomics revels a genus with tremendous synthesis potential of carbohydrate active enzymes and secondary metabolites.</title>
        <authorList>
            <person name="Sorensen T."/>
        </authorList>
    </citation>
    <scope>NUCLEOTIDE SEQUENCE [LARGE SCALE GENOMIC DNA]</scope>
    <source>
        <strain evidence="2 3">CBS 20057</strain>
    </source>
</reference>
<dbReference type="PANTHER" id="PTHR13887">
    <property type="entry name" value="GLUTATHIONE S-TRANSFERASE KAPPA"/>
    <property type="match status" value="1"/>
</dbReference>
<dbReference type="EMBL" id="JAQQWI010000004">
    <property type="protein sequence ID" value="KAK8036476.1"/>
    <property type="molecule type" value="Genomic_DNA"/>
</dbReference>
<proteinExistence type="predicted"/>
<feature type="domain" description="DSBA-like thioredoxin" evidence="1">
    <location>
        <begin position="78"/>
        <end position="231"/>
    </location>
</feature>
<keyword evidence="3" id="KW-1185">Reference proteome</keyword>
<dbReference type="SUPFAM" id="SSF52833">
    <property type="entry name" value="Thioredoxin-like"/>
    <property type="match status" value="1"/>
</dbReference>
<evidence type="ECO:0000313" key="3">
    <source>
        <dbReference type="Proteomes" id="UP001396898"/>
    </source>
</evidence>
<evidence type="ECO:0000259" key="1">
    <source>
        <dbReference type="Pfam" id="PF01323"/>
    </source>
</evidence>
<protein>
    <recommendedName>
        <fullName evidence="1">DSBA-like thioredoxin domain-containing protein</fullName>
    </recommendedName>
</protein>
<organism evidence="2 3">
    <name type="scientific">Apiospora marii</name>
    <dbReference type="NCBI Taxonomy" id="335849"/>
    <lineage>
        <taxon>Eukaryota</taxon>
        <taxon>Fungi</taxon>
        <taxon>Dikarya</taxon>
        <taxon>Ascomycota</taxon>
        <taxon>Pezizomycotina</taxon>
        <taxon>Sordariomycetes</taxon>
        <taxon>Xylariomycetidae</taxon>
        <taxon>Amphisphaeriales</taxon>
        <taxon>Apiosporaceae</taxon>
        <taxon>Apiospora</taxon>
    </lineage>
</organism>
<dbReference type="Gene3D" id="3.40.30.10">
    <property type="entry name" value="Glutaredoxin"/>
    <property type="match status" value="1"/>
</dbReference>